<reference evidence="2 3" key="1">
    <citation type="submission" date="2018-04" db="EMBL/GenBank/DDBJ databases">
        <title>Genome sequence of Buchnera aphidicola from Melaphis sacchari.</title>
        <authorList>
            <person name="Geib S.M."/>
            <person name="Palmer N.A."/>
            <person name="Sattler S.E."/>
            <person name="Sarath G."/>
        </authorList>
    </citation>
    <scope>NUCLEOTIDE SEQUENCE [LARGE SCALE GENOMIC DNA]</scope>
    <source>
        <strain evidence="2 3">LSU</strain>
    </source>
</reference>
<dbReference type="OrthoDB" id="9789418at2"/>
<dbReference type="Pfam" id="PF02635">
    <property type="entry name" value="DsrE"/>
    <property type="match status" value="1"/>
</dbReference>
<evidence type="ECO:0000313" key="2">
    <source>
        <dbReference type="EMBL" id="AWH90287.1"/>
    </source>
</evidence>
<dbReference type="RefSeq" id="WP_158341058.1">
    <property type="nucleotide sequence ID" value="NZ_CP029161.1"/>
</dbReference>
<evidence type="ECO:0000313" key="3">
    <source>
        <dbReference type="Proteomes" id="UP000244884"/>
    </source>
</evidence>
<sequence length="119" mass="13741">MKKIGFIFSHAPHGTTFGREGLDLILGISLLIQDIRLFFIGDGTLQLLKSYKPENILARDYIPAFSILSLYDIKKYYCCELSLFERGLNRNIDFLLPVNILNLRLLRLKLDDCDTIINF</sequence>
<dbReference type="Gene3D" id="3.40.1260.10">
    <property type="entry name" value="DsrEFH-like"/>
    <property type="match status" value="1"/>
</dbReference>
<dbReference type="InterPro" id="IPR017462">
    <property type="entry name" value="Sulphur_relay_TusC/DsrF"/>
</dbReference>
<dbReference type="GO" id="GO:0016740">
    <property type="term" value="F:transferase activity"/>
    <property type="evidence" value="ECO:0007669"/>
    <property type="project" value="UniProtKB-KW"/>
</dbReference>
<dbReference type="SUPFAM" id="SSF75169">
    <property type="entry name" value="DsrEFH-like"/>
    <property type="match status" value="1"/>
</dbReference>
<dbReference type="Proteomes" id="UP000244884">
    <property type="component" value="Chromosome"/>
</dbReference>
<gene>
    <name evidence="2" type="ORF">DD681_00385</name>
</gene>
<dbReference type="NCBIfam" id="NF001238">
    <property type="entry name" value="PRK00211.1"/>
    <property type="match status" value="1"/>
</dbReference>
<dbReference type="InterPro" id="IPR027396">
    <property type="entry name" value="DsrEFH-like"/>
</dbReference>
<dbReference type="NCBIfam" id="TIGR03010">
    <property type="entry name" value="sulf_tusC_dsrF"/>
    <property type="match status" value="1"/>
</dbReference>
<evidence type="ECO:0000256" key="1">
    <source>
        <dbReference type="ARBA" id="ARBA00005996"/>
    </source>
</evidence>
<name>A0A2U8DEX8_9GAMM</name>
<dbReference type="EMBL" id="CP029161">
    <property type="protein sequence ID" value="AWH90287.1"/>
    <property type="molecule type" value="Genomic_DNA"/>
</dbReference>
<dbReference type="PANTHER" id="PTHR38780:SF1">
    <property type="entry name" value="PROTEIN TUSC"/>
    <property type="match status" value="1"/>
</dbReference>
<keyword evidence="2" id="KW-0808">Transferase</keyword>
<dbReference type="AlphaFoldDB" id="A0A2U8DEX8"/>
<organism evidence="2 3">
    <name type="scientific">Buchnera aphidicola</name>
    <name type="common">Melanaphis sacchari</name>
    <dbReference type="NCBI Taxonomy" id="2173854"/>
    <lineage>
        <taxon>Bacteria</taxon>
        <taxon>Pseudomonadati</taxon>
        <taxon>Pseudomonadota</taxon>
        <taxon>Gammaproteobacteria</taxon>
        <taxon>Enterobacterales</taxon>
        <taxon>Erwiniaceae</taxon>
        <taxon>Buchnera</taxon>
    </lineage>
</organism>
<comment type="similarity">
    <text evidence="1">Belongs to the DsrF/TusC family.</text>
</comment>
<dbReference type="InterPro" id="IPR003787">
    <property type="entry name" value="Sulphur_relay_DsrE/F-like"/>
</dbReference>
<proteinExistence type="inferred from homology"/>
<accession>A0A2U8DEX8</accession>
<protein>
    <submittedName>
        <fullName evidence="2">Sulfurtransferase complex subunit TusC</fullName>
    </submittedName>
</protein>
<dbReference type="PANTHER" id="PTHR38780">
    <property type="entry name" value="PROTEIN TUSC"/>
    <property type="match status" value="1"/>
</dbReference>